<protein>
    <submittedName>
        <fullName evidence="7">LysE family translocator</fullName>
    </submittedName>
</protein>
<feature type="transmembrane region" description="Helical" evidence="6">
    <location>
        <begin position="69"/>
        <end position="90"/>
    </location>
</feature>
<evidence type="ECO:0000313" key="8">
    <source>
        <dbReference type="Proteomes" id="UP000515240"/>
    </source>
</evidence>
<sequence length="206" mass="20855">MPLTAVAAFWAVSFALVITPGADWAYVISAGLRGRRLACAAVVGLACGALLATAAVAAGVGALVASHPMVLTVLTVAGSAYLLWMGVAMLRSPAATVSAQSELVGGGWKWACKGAGISGFNPKLILLLLALLPQFVHAESAWPVALQIMVLGAVHALSCCGVYLAVGFTAQRVLGTRPGAALVVSRVSGALMVGIALLLLAERAMH</sequence>
<dbReference type="Proteomes" id="UP000515240">
    <property type="component" value="Chromosome"/>
</dbReference>
<gene>
    <name evidence="7" type="ORF">HS961_11010</name>
</gene>
<keyword evidence="5 6" id="KW-0472">Membrane</keyword>
<evidence type="ECO:0000256" key="6">
    <source>
        <dbReference type="SAM" id="Phobius"/>
    </source>
</evidence>
<dbReference type="RefSeq" id="WP_182327867.1">
    <property type="nucleotide sequence ID" value="NZ_CP058554.1"/>
</dbReference>
<comment type="subcellular location">
    <subcellularLocation>
        <location evidence="1">Cell membrane</location>
        <topology evidence="1">Multi-pass membrane protein</topology>
    </subcellularLocation>
</comment>
<evidence type="ECO:0000313" key="7">
    <source>
        <dbReference type="EMBL" id="QMV73315.1"/>
    </source>
</evidence>
<dbReference type="AlphaFoldDB" id="A0A7G5EH40"/>
<feature type="transmembrane region" description="Helical" evidence="6">
    <location>
        <begin position="144"/>
        <end position="168"/>
    </location>
</feature>
<evidence type="ECO:0000256" key="5">
    <source>
        <dbReference type="ARBA" id="ARBA00023136"/>
    </source>
</evidence>
<evidence type="ECO:0000256" key="3">
    <source>
        <dbReference type="ARBA" id="ARBA00022692"/>
    </source>
</evidence>
<reference evidence="7 8" key="1">
    <citation type="journal article" date="2020" name="G3 (Bethesda)">
        <title>CeMbio - The Caenorhabditis elegans Microbiome Resource.</title>
        <authorList>
            <person name="Dirksen P."/>
            <person name="Assie A."/>
            <person name="Zimmermann J."/>
            <person name="Zhang F."/>
            <person name="Tietje A.M."/>
            <person name="Marsh S.A."/>
            <person name="Felix M.A."/>
            <person name="Shapira M."/>
            <person name="Kaleta C."/>
            <person name="Schulenburg H."/>
            <person name="Samuel B."/>
        </authorList>
    </citation>
    <scope>NUCLEOTIDE SEQUENCE [LARGE SCALE GENOMIC DNA]</scope>
    <source>
        <strain evidence="7 8">BIGb0172</strain>
    </source>
</reference>
<feature type="transmembrane region" description="Helical" evidence="6">
    <location>
        <begin position="6"/>
        <end position="26"/>
    </location>
</feature>
<keyword evidence="3 6" id="KW-0812">Transmembrane</keyword>
<dbReference type="GO" id="GO:0015171">
    <property type="term" value="F:amino acid transmembrane transporter activity"/>
    <property type="evidence" value="ECO:0007669"/>
    <property type="project" value="TreeGrafter"/>
</dbReference>
<feature type="transmembrane region" description="Helical" evidence="6">
    <location>
        <begin position="180"/>
        <end position="201"/>
    </location>
</feature>
<keyword evidence="4 6" id="KW-1133">Transmembrane helix</keyword>
<dbReference type="GO" id="GO:0005886">
    <property type="term" value="C:plasma membrane"/>
    <property type="evidence" value="ECO:0007669"/>
    <property type="project" value="UniProtKB-SubCell"/>
</dbReference>
<accession>A0A7G5EH40</accession>
<feature type="transmembrane region" description="Helical" evidence="6">
    <location>
        <begin position="110"/>
        <end position="132"/>
    </location>
</feature>
<dbReference type="Pfam" id="PF01810">
    <property type="entry name" value="LysE"/>
    <property type="match status" value="1"/>
</dbReference>
<evidence type="ECO:0000256" key="2">
    <source>
        <dbReference type="ARBA" id="ARBA00022475"/>
    </source>
</evidence>
<dbReference type="InterPro" id="IPR001123">
    <property type="entry name" value="LeuE-type"/>
</dbReference>
<organism evidence="7 8">
    <name type="scientific">Comamonas piscis</name>
    <dbReference type="NCBI Taxonomy" id="1562974"/>
    <lineage>
        <taxon>Bacteria</taxon>
        <taxon>Pseudomonadati</taxon>
        <taxon>Pseudomonadota</taxon>
        <taxon>Betaproteobacteria</taxon>
        <taxon>Burkholderiales</taxon>
        <taxon>Comamonadaceae</taxon>
        <taxon>Comamonas</taxon>
    </lineage>
</organism>
<name>A0A7G5EH40_9BURK</name>
<keyword evidence="8" id="KW-1185">Reference proteome</keyword>
<dbReference type="PANTHER" id="PTHR30086">
    <property type="entry name" value="ARGININE EXPORTER PROTEIN ARGO"/>
    <property type="match status" value="1"/>
</dbReference>
<evidence type="ECO:0000256" key="1">
    <source>
        <dbReference type="ARBA" id="ARBA00004651"/>
    </source>
</evidence>
<proteinExistence type="predicted"/>
<evidence type="ECO:0000256" key="4">
    <source>
        <dbReference type="ARBA" id="ARBA00022989"/>
    </source>
</evidence>
<dbReference type="PANTHER" id="PTHR30086:SF20">
    <property type="entry name" value="ARGININE EXPORTER PROTEIN ARGO-RELATED"/>
    <property type="match status" value="1"/>
</dbReference>
<feature type="transmembrane region" description="Helical" evidence="6">
    <location>
        <begin position="38"/>
        <end position="63"/>
    </location>
</feature>
<dbReference type="KEGG" id="cpis:HS961_11010"/>
<dbReference type="EMBL" id="CP058554">
    <property type="protein sequence ID" value="QMV73315.1"/>
    <property type="molecule type" value="Genomic_DNA"/>
</dbReference>
<keyword evidence="2" id="KW-1003">Cell membrane</keyword>